<dbReference type="GO" id="GO:0009279">
    <property type="term" value="C:cell outer membrane"/>
    <property type="evidence" value="ECO:0007669"/>
    <property type="project" value="UniProtKB-SubCell"/>
</dbReference>
<evidence type="ECO:0000256" key="3">
    <source>
        <dbReference type="ARBA" id="ARBA00022452"/>
    </source>
</evidence>
<gene>
    <name evidence="8" type="ORF">EDE15_3479</name>
</gene>
<dbReference type="Pfam" id="PF13620">
    <property type="entry name" value="CarboxypepD_reg"/>
    <property type="match status" value="1"/>
</dbReference>
<dbReference type="AlphaFoldDB" id="A0A428MLY7"/>
<keyword evidence="9" id="KW-1185">Reference proteome</keyword>
<keyword evidence="5" id="KW-0472">Membrane</keyword>
<dbReference type="RefSeq" id="WP_185827213.1">
    <property type="nucleotide sequence ID" value="NZ_RSDW01000001.1"/>
</dbReference>
<dbReference type="SUPFAM" id="SSF56935">
    <property type="entry name" value="Porins"/>
    <property type="match status" value="1"/>
</dbReference>
<proteinExistence type="predicted"/>
<dbReference type="PANTHER" id="PTHR30069:SF46">
    <property type="entry name" value="OAR PROTEIN"/>
    <property type="match status" value="1"/>
</dbReference>
<dbReference type="Proteomes" id="UP000269669">
    <property type="component" value="Unassembled WGS sequence"/>
</dbReference>
<sequence>MTIFRQLMGRATGFVVAVILVMASGVAQGQVGLGSISGTVTDATGAAVNGATVTLLNTDRNEVVRTVQTAGTGFYTATSLPLGGYTITVTASGFGDQVFSNVILHVGDALTINSTLKAGATEKVVVTTEAQSLNFENATQASLINGTQVRELVLSSRNYEQLVGLQPGVAYTGADQIYIGNSSPNGATNVVNFSVNGSRTSGNGWTVDGVDNQDRGSNYTLLTYPSVDAIAEFKTQRGAYSAEYGRAASGQINVITKSGTNNFHGSAYEFVRNDVFNANDVLNKLTTTPSGAAKTTASRGALRYNDFGYTIGGPVWLPRIYDGRKHNTYFFFSQEIRRVITYKPLTLTGVPSVAERQGIFTKAVCASTNATTGKCNNTGVTTVPITSTLAQAYLKDIYASVGTPDATGTLVTPPQRNLFNGNQQIVRIDQQLGQKMNLFFRMVNDSIPTQEPGGLFQGSGFPGVNTTNTNAPGRTYLGHATYVINPTLLIDGGYAFSYGALLSDPVGLMANANSPDIKPTLLFPSTLPRVPTLTFSSGTTLATYGPYRDFNRNHNIFGNVTKTIANHTLKAGIDYNRYNKRENNASANAGSFGFTNGNLPTGSTAQAYQQAWANFLTGFATTFSQASIDVTANILANQFEVYAQDDWKVTPRLTLNMGVRYTRFAQPTDQNNQLTTFDPSLYSSAAAPTVDKNGLICVTGAPCTGVSPVTGVTLASAVTNGVSINGKNSPYGNKIGSSDNLNFAPRLGFALDVFGNGKTSLRGGYGIAFDSALFGTYEQNIFQNPPFVNSPTVSNTSFDNPGIVAANVSYAAQVIRATAPRFRTPYNQQFSLSFQQQIKGGFVGEVAYVGSVQNHLLGLVDINQAPVGAFAAANPTTTVTSSNVSLINPYRPYKGFSAINSVQTIFMGNYNSLQASARKEWKHNSLVAANYTWSHALTNANADRTGAPQISSLPSAEYGPAAADRRHMFNLNAVYALPFFYEQHGLVGHLLGGWEVSGLGYFNTGLPLNVTTTGLDPAGVGVVFGSSVSSGRPDQIANPNHAGATPIHNRLNWFNINGFSAVPSGQIRGGNAERNVVQGPGWWRVDTGLFKNVNFGEHVHMQLRGEAFNLFNHTNPDTISTGSLISASGFSSTAGNITGYRDKRILQLGAKVIF</sequence>
<feature type="domain" description="TonB-dependent transporter Oar-like beta-barrel" evidence="7">
    <location>
        <begin position="255"/>
        <end position="1147"/>
    </location>
</feature>
<reference evidence="8 9" key="1">
    <citation type="submission" date="2018-12" db="EMBL/GenBank/DDBJ databases">
        <title>Sequencing of bacterial isolates from soil warming experiment in Harvard Forest, Massachusetts, USA.</title>
        <authorList>
            <person name="Deangelis K."/>
        </authorList>
    </citation>
    <scope>NUCLEOTIDE SEQUENCE [LARGE SCALE GENOMIC DNA]</scope>
    <source>
        <strain evidence="8 9">EB153</strain>
    </source>
</reference>
<evidence type="ECO:0000259" key="7">
    <source>
        <dbReference type="Pfam" id="PF25183"/>
    </source>
</evidence>
<dbReference type="SUPFAM" id="SSF49464">
    <property type="entry name" value="Carboxypeptidase regulatory domain-like"/>
    <property type="match status" value="1"/>
</dbReference>
<dbReference type="GO" id="GO:0044718">
    <property type="term" value="P:siderophore transmembrane transport"/>
    <property type="evidence" value="ECO:0007669"/>
    <property type="project" value="TreeGrafter"/>
</dbReference>
<dbReference type="InterPro" id="IPR057601">
    <property type="entry name" value="Oar-like_b-barrel"/>
</dbReference>
<dbReference type="Gene3D" id="2.60.40.1120">
    <property type="entry name" value="Carboxypeptidase-like, regulatory domain"/>
    <property type="match status" value="1"/>
</dbReference>
<dbReference type="Gene3D" id="2.170.130.10">
    <property type="entry name" value="TonB-dependent receptor, plug domain"/>
    <property type="match status" value="1"/>
</dbReference>
<dbReference type="PANTHER" id="PTHR30069">
    <property type="entry name" value="TONB-DEPENDENT OUTER MEMBRANE RECEPTOR"/>
    <property type="match status" value="1"/>
</dbReference>
<comment type="subcellular location">
    <subcellularLocation>
        <location evidence="1">Cell outer membrane</location>
        <topology evidence="1">Multi-pass membrane protein</topology>
    </subcellularLocation>
</comment>
<evidence type="ECO:0000256" key="1">
    <source>
        <dbReference type="ARBA" id="ARBA00004571"/>
    </source>
</evidence>
<dbReference type="Gene3D" id="2.40.170.20">
    <property type="entry name" value="TonB-dependent receptor, beta-barrel domain"/>
    <property type="match status" value="1"/>
</dbReference>
<comment type="caution">
    <text evidence="8">The sequence shown here is derived from an EMBL/GenBank/DDBJ whole genome shotgun (WGS) entry which is preliminary data.</text>
</comment>
<protein>
    <submittedName>
        <fullName evidence="8">TonB-dependent receptor-like protein</fullName>
    </submittedName>
</protein>
<keyword evidence="3" id="KW-1134">Transmembrane beta strand</keyword>
<evidence type="ECO:0000256" key="6">
    <source>
        <dbReference type="ARBA" id="ARBA00023237"/>
    </source>
</evidence>
<accession>A0A428MLY7</accession>
<organism evidence="8 9">
    <name type="scientific">Edaphobacter aggregans</name>
    <dbReference type="NCBI Taxonomy" id="570835"/>
    <lineage>
        <taxon>Bacteria</taxon>
        <taxon>Pseudomonadati</taxon>
        <taxon>Acidobacteriota</taxon>
        <taxon>Terriglobia</taxon>
        <taxon>Terriglobales</taxon>
        <taxon>Acidobacteriaceae</taxon>
        <taxon>Edaphobacter</taxon>
    </lineage>
</organism>
<dbReference type="EMBL" id="RSDW01000001">
    <property type="protein sequence ID" value="RSL17927.1"/>
    <property type="molecule type" value="Genomic_DNA"/>
</dbReference>
<dbReference type="InterPro" id="IPR036942">
    <property type="entry name" value="Beta-barrel_TonB_sf"/>
</dbReference>
<keyword evidence="4" id="KW-0812">Transmembrane</keyword>
<evidence type="ECO:0000256" key="2">
    <source>
        <dbReference type="ARBA" id="ARBA00022448"/>
    </source>
</evidence>
<keyword evidence="8" id="KW-0675">Receptor</keyword>
<evidence type="ECO:0000256" key="4">
    <source>
        <dbReference type="ARBA" id="ARBA00022692"/>
    </source>
</evidence>
<name>A0A428MLY7_9BACT</name>
<evidence type="ECO:0000313" key="8">
    <source>
        <dbReference type="EMBL" id="RSL17927.1"/>
    </source>
</evidence>
<keyword evidence="2" id="KW-0813">Transport</keyword>
<dbReference type="InterPro" id="IPR037066">
    <property type="entry name" value="Plug_dom_sf"/>
</dbReference>
<keyword evidence="6" id="KW-0998">Cell outer membrane</keyword>
<evidence type="ECO:0000256" key="5">
    <source>
        <dbReference type="ARBA" id="ARBA00023136"/>
    </source>
</evidence>
<dbReference type="InterPro" id="IPR008969">
    <property type="entry name" value="CarboxyPept-like_regulatory"/>
</dbReference>
<evidence type="ECO:0000313" key="9">
    <source>
        <dbReference type="Proteomes" id="UP000269669"/>
    </source>
</evidence>
<dbReference type="GO" id="GO:0015344">
    <property type="term" value="F:siderophore uptake transmembrane transporter activity"/>
    <property type="evidence" value="ECO:0007669"/>
    <property type="project" value="TreeGrafter"/>
</dbReference>
<dbReference type="Pfam" id="PF25183">
    <property type="entry name" value="OMP_b-brl_4"/>
    <property type="match status" value="1"/>
</dbReference>
<dbReference type="InterPro" id="IPR039426">
    <property type="entry name" value="TonB-dep_rcpt-like"/>
</dbReference>